<evidence type="ECO:0008006" key="10">
    <source>
        <dbReference type="Google" id="ProtNLM"/>
    </source>
</evidence>
<evidence type="ECO:0000256" key="4">
    <source>
        <dbReference type="ARBA" id="ARBA00022692"/>
    </source>
</evidence>
<organism evidence="9">
    <name type="scientific">Phaeodactylum tricornutum</name>
    <name type="common">Diatom</name>
    <dbReference type="NCBI Taxonomy" id="2850"/>
    <lineage>
        <taxon>Eukaryota</taxon>
        <taxon>Sar</taxon>
        <taxon>Stramenopiles</taxon>
        <taxon>Ochrophyta</taxon>
        <taxon>Bacillariophyta</taxon>
        <taxon>Bacillariophyceae</taxon>
        <taxon>Bacillariophycidae</taxon>
        <taxon>Naviculales</taxon>
        <taxon>Phaeodactylaceae</taxon>
        <taxon>Phaeodactylum</taxon>
    </lineage>
</organism>
<evidence type="ECO:0000256" key="8">
    <source>
        <dbReference type="ARBA" id="ARBA00023136"/>
    </source>
</evidence>
<protein>
    <recommendedName>
        <fullName evidence="10">Mitochondrial carrier protein</fullName>
    </recommendedName>
</protein>
<dbReference type="InterPro" id="IPR050567">
    <property type="entry name" value="Mitochondrial_Carrier"/>
</dbReference>
<comment type="subcellular location">
    <subcellularLocation>
        <location evidence="1">Mitochondrion membrane</location>
        <topology evidence="1">Multi-pass membrane protein</topology>
    </subcellularLocation>
</comment>
<evidence type="ECO:0000256" key="1">
    <source>
        <dbReference type="ARBA" id="ARBA00004225"/>
    </source>
</evidence>
<dbReference type="GO" id="GO:0000064">
    <property type="term" value="F:L-ornithine transmembrane transporter activity"/>
    <property type="evidence" value="ECO:0007669"/>
    <property type="project" value="TreeGrafter"/>
</dbReference>
<evidence type="ECO:0000256" key="5">
    <source>
        <dbReference type="ARBA" id="ARBA00022737"/>
    </source>
</evidence>
<dbReference type="PANTHER" id="PTHR45624:SF58">
    <property type="entry name" value="CARRIER PROTEIN, PUTATIVE-RELATED"/>
    <property type="match status" value="1"/>
</dbReference>
<sequence>MTSYEEKKAETLKGSLAGNGGTSQEALFGLAAGAVFGMISPLVGHPFDTVKTRMQAEVSYANTGFLQTVMHIYKAEGARGFYRGFIPPLVGSIAFRGLLFSAYSGAYAACEQIPVLHDPLPYTGGLRPSVIVGAMAAAFSRAVIESPLDFVKVRIMVGKEAMLDSSSSKVVKNSMVSSFRLFSASPVSSIRHVYHGFFPTLFRTMGLLGSFFVMVDYSVRYIPDVVNAPVTGPFFKGGVCATAAWVFAFPFESVKSVIQADTTGKYKNLRNSTWVVMRQLHRERGIKGLYRGFAPGASRSFVANGVSMSVYTWFQNYLRTDTAM</sequence>
<gene>
    <name evidence="9" type="ORF">PTTT1_LOCUS7233</name>
</gene>
<dbReference type="Proteomes" id="UP000836788">
    <property type="component" value="Chromosome 10"/>
</dbReference>
<proteinExistence type="inferred from homology"/>
<dbReference type="GO" id="GO:1990575">
    <property type="term" value="P:mitochondrial L-ornithine transmembrane transport"/>
    <property type="evidence" value="ECO:0007669"/>
    <property type="project" value="TreeGrafter"/>
</dbReference>
<name>A0A8J9SWT9_PHATR</name>
<reference evidence="9" key="1">
    <citation type="submission" date="2022-02" db="EMBL/GenBank/DDBJ databases">
        <authorList>
            <person name="Giguere J D."/>
        </authorList>
    </citation>
    <scope>NUCLEOTIDE SEQUENCE</scope>
    <source>
        <strain evidence="9">CCAP 1055/1</strain>
    </source>
</reference>
<keyword evidence="7" id="KW-0496">Mitochondrion</keyword>
<dbReference type="InterPro" id="IPR018108">
    <property type="entry name" value="MCP_transmembrane"/>
</dbReference>
<evidence type="ECO:0000256" key="6">
    <source>
        <dbReference type="ARBA" id="ARBA00022989"/>
    </source>
</evidence>
<keyword evidence="5" id="KW-0677">Repeat</keyword>
<dbReference type="InterPro" id="IPR023395">
    <property type="entry name" value="MCP_dom_sf"/>
</dbReference>
<dbReference type="AlphaFoldDB" id="A0A8J9SWT9"/>
<keyword evidence="4" id="KW-0812">Transmembrane</keyword>
<dbReference type="PANTHER" id="PTHR45624">
    <property type="entry name" value="MITOCHONDRIAL BASIC AMINO ACIDS TRANSPORTER-RELATED"/>
    <property type="match status" value="1"/>
</dbReference>
<dbReference type="Gene3D" id="1.50.40.10">
    <property type="entry name" value="Mitochondrial carrier domain"/>
    <property type="match status" value="2"/>
</dbReference>
<keyword evidence="8" id="KW-0472">Membrane</keyword>
<keyword evidence="3" id="KW-0813">Transport</keyword>
<comment type="similarity">
    <text evidence="2">Belongs to the mitochondrial carrier (TC 2.A.29) family.</text>
</comment>
<dbReference type="InterPro" id="IPR002067">
    <property type="entry name" value="MCP"/>
</dbReference>
<evidence type="ECO:0000256" key="3">
    <source>
        <dbReference type="ARBA" id="ARBA00022448"/>
    </source>
</evidence>
<accession>A0A8J9SWT9</accession>
<keyword evidence="6" id="KW-1133">Transmembrane helix</keyword>
<evidence type="ECO:0000256" key="7">
    <source>
        <dbReference type="ARBA" id="ARBA00023128"/>
    </source>
</evidence>
<dbReference type="SUPFAM" id="SSF103506">
    <property type="entry name" value="Mitochondrial carrier"/>
    <property type="match status" value="1"/>
</dbReference>
<dbReference type="PRINTS" id="PR00926">
    <property type="entry name" value="MITOCARRIER"/>
</dbReference>
<evidence type="ECO:0000313" key="9">
    <source>
        <dbReference type="EMBL" id="CAG9278534.1"/>
    </source>
</evidence>
<dbReference type="Pfam" id="PF00153">
    <property type="entry name" value="Mito_carr"/>
    <property type="match status" value="3"/>
</dbReference>
<dbReference type="GO" id="GO:0031966">
    <property type="term" value="C:mitochondrial membrane"/>
    <property type="evidence" value="ECO:0007669"/>
    <property type="project" value="UniProtKB-SubCell"/>
</dbReference>
<evidence type="ECO:0000256" key="2">
    <source>
        <dbReference type="ARBA" id="ARBA00006375"/>
    </source>
</evidence>
<dbReference type="EMBL" id="OU594951">
    <property type="protein sequence ID" value="CAG9278534.1"/>
    <property type="molecule type" value="Genomic_DNA"/>
</dbReference>